<keyword evidence="1" id="KW-0175">Coiled coil</keyword>
<gene>
    <name evidence="2" type="ORF">TPAB3V08_LOCUS6481</name>
</gene>
<feature type="coiled-coil region" evidence="1">
    <location>
        <begin position="24"/>
        <end position="121"/>
    </location>
</feature>
<keyword evidence="3" id="KW-1185">Reference proteome</keyword>
<dbReference type="Proteomes" id="UP001153148">
    <property type="component" value="Unassembled WGS sequence"/>
</dbReference>
<dbReference type="EMBL" id="CAJPIN010009788">
    <property type="protein sequence ID" value="CAG2059519.1"/>
    <property type="molecule type" value="Genomic_DNA"/>
</dbReference>
<evidence type="ECO:0000313" key="2">
    <source>
        <dbReference type="EMBL" id="CAG2059519.1"/>
    </source>
</evidence>
<accession>A0ABN7NUS2</accession>
<evidence type="ECO:0000313" key="3">
    <source>
        <dbReference type="Proteomes" id="UP001153148"/>
    </source>
</evidence>
<feature type="coiled-coil region" evidence="1">
    <location>
        <begin position="272"/>
        <end position="413"/>
    </location>
</feature>
<sequence>MQLEQAKKECEEVKRLYIDICSSKEKLTHQLELEQKAVNDLRGQLNTETDKLSKVLKELKEGQETSRTLEEQIKSEQELVKHLKASLETERINSEELRSKVKELEEERDEATKNANERARLLYTSKVNEEIDKAKREALIELENDCQKRQEQHSSQVSELEAEIKNLRSVHAEAERNRQQLLELTATLHQQEAVILELRQKKNAVPEHISKMENSREPSRDACTSPIKSMNDDLEDARRECARGYAEKLAILESKHRIELDEMQEKIKDETVNFFAEEIRKMEAKHRAALEQYQSAAGKELYSLQNLIETKAAEVNSLKQAIQAEKINLQVANNEEQWKAKVESLTKELVTLKSSINKANNCDLQTNIKTLSEKLEEKEKQLEEERIRIAELIKNWSKEVQTLRESNAEINKKYQECYTKYKVAKKKILQYKSFTKEKEKHLVNEYNRIKSGYENAISLIQSKMEQVLSSQESVITSKVMDLENQIRILKQKLEQLD</sequence>
<organism evidence="2 3">
    <name type="scientific">Timema podura</name>
    <name type="common">Walking stick</name>
    <dbReference type="NCBI Taxonomy" id="61482"/>
    <lineage>
        <taxon>Eukaryota</taxon>
        <taxon>Metazoa</taxon>
        <taxon>Ecdysozoa</taxon>
        <taxon>Arthropoda</taxon>
        <taxon>Hexapoda</taxon>
        <taxon>Insecta</taxon>
        <taxon>Pterygota</taxon>
        <taxon>Neoptera</taxon>
        <taxon>Polyneoptera</taxon>
        <taxon>Phasmatodea</taxon>
        <taxon>Timematodea</taxon>
        <taxon>Timematoidea</taxon>
        <taxon>Timematidae</taxon>
        <taxon>Timema</taxon>
    </lineage>
</organism>
<protein>
    <submittedName>
        <fullName evidence="2">Uncharacterized protein</fullName>
    </submittedName>
</protein>
<proteinExistence type="predicted"/>
<name>A0ABN7NUS2_TIMPD</name>
<comment type="caution">
    <text evidence="2">The sequence shown here is derived from an EMBL/GenBank/DDBJ whole genome shotgun (WGS) entry which is preliminary data.</text>
</comment>
<reference evidence="2" key="1">
    <citation type="submission" date="2021-03" db="EMBL/GenBank/DDBJ databases">
        <authorList>
            <person name="Tran Van P."/>
        </authorList>
    </citation>
    <scope>NUCLEOTIDE SEQUENCE</scope>
</reference>
<feature type="coiled-coil region" evidence="1">
    <location>
        <begin position="150"/>
        <end position="201"/>
    </location>
</feature>
<evidence type="ECO:0000256" key="1">
    <source>
        <dbReference type="SAM" id="Coils"/>
    </source>
</evidence>